<dbReference type="Proteomes" id="UP000198310">
    <property type="component" value="Unassembled WGS sequence"/>
</dbReference>
<organism evidence="2 3">
    <name type="scientific">Hymenobacter mucosus</name>
    <dbReference type="NCBI Taxonomy" id="1411120"/>
    <lineage>
        <taxon>Bacteria</taxon>
        <taxon>Pseudomonadati</taxon>
        <taxon>Bacteroidota</taxon>
        <taxon>Cytophagia</taxon>
        <taxon>Cytophagales</taxon>
        <taxon>Hymenobacteraceae</taxon>
        <taxon>Hymenobacter</taxon>
    </lineage>
</organism>
<feature type="chain" id="PRO_5013031636" evidence="1">
    <location>
        <begin position="17"/>
        <end position="668"/>
    </location>
</feature>
<proteinExistence type="predicted"/>
<keyword evidence="1" id="KW-0732">Signal</keyword>
<reference evidence="3" key="1">
    <citation type="submission" date="2017-06" db="EMBL/GenBank/DDBJ databases">
        <authorList>
            <person name="Varghese N."/>
            <person name="Submissions S."/>
        </authorList>
    </citation>
    <scope>NUCLEOTIDE SEQUENCE [LARGE SCALE GENOMIC DNA]</scope>
    <source>
        <strain evidence="3">DSM 28041</strain>
    </source>
</reference>
<dbReference type="RefSeq" id="WP_089332865.1">
    <property type="nucleotide sequence ID" value="NZ_FZNS01000004.1"/>
</dbReference>
<sequence>MLRFLLLGLLTFTAGAQGPVTIKGRVLDAQTRQPVSYAQIGVGGNQLGTSANEEGRFSLSIPPEYQQLTLEITFIGYRRATVQLPVPAGQEVQVLLAPAPTQLANVTVSGSALGIVRAAVARIPRNYPARPAVLTGFYRESSNVPGGRYQYLAEGILKVRKVSYRTPRETGDVQLSQTRKYEAADSSRIQMLWQAGPFIPHRFDFVHSRADFINKAHFSEYDYQMGDPTTFNGRPVYVIIFTPRRGATKANYQGRLYIDLDTYAFLGADYHLTPGGVRRYQAQFGVQFSSAYTARTRHVSYQRYAGRWHLKRVWDQAVRTTPSPPYQHTSEFITTAIDTAHTARPAYADRLQFEDVFLRNSVRYDSTFWQHYTTLVLPKQVAQQLLDEERQRKAEQLFSDSAAMADRLPALDSVALTTASTSPPDTISDSRKPGKRTYGQLRYYLSINAVPLLVTSGSLLVSYAPAGSSFAPVIAATVRPRQLSAMPGGSYQYRFAQRWVARYGFGTVRGEVRGGLNSWGLFYRYNLSQRHRPFYVRAGLDYSTLKLRQRLGRLPNPDANLRVDGTRLNASRLALGLQTVTTGFQPHLGAELELNARYQLLLEASYWVRPRTRQELLLEEKRGFFRSNATVSLSSPELRVQLNNEPLHSPLVVPQRFGVRLGLQFGQF</sequence>
<keyword evidence="3" id="KW-1185">Reference proteome</keyword>
<feature type="signal peptide" evidence="1">
    <location>
        <begin position="1"/>
        <end position="16"/>
    </location>
</feature>
<dbReference type="InterPro" id="IPR008969">
    <property type="entry name" value="CarboxyPept-like_regulatory"/>
</dbReference>
<gene>
    <name evidence="2" type="ORF">SAMN06269173_104512</name>
</gene>
<dbReference type="AlphaFoldDB" id="A0A238Y1M1"/>
<dbReference type="SUPFAM" id="SSF49464">
    <property type="entry name" value="Carboxypeptidase regulatory domain-like"/>
    <property type="match status" value="1"/>
</dbReference>
<evidence type="ECO:0000313" key="3">
    <source>
        <dbReference type="Proteomes" id="UP000198310"/>
    </source>
</evidence>
<evidence type="ECO:0000313" key="2">
    <source>
        <dbReference type="EMBL" id="SNR64189.1"/>
    </source>
</evidence>
<dbReference type="Pfam" id="PF13715">
    <property type="entry name" value="CarbopepD_reg_2"/>
    <property type="match status" value="1"/>
</dbReference>
<protein>
    <submittedName>
        <fullName evidence="2">CarboxypepD_reg-like domain-containing protein</fullName>
    </submittedName>
</protein>
<dbReference type="Gene3D" id="2.60.40.1120">
    <property type="entry name" value="Carboxypeptidase-like, regulatory domain"/>
    <property type="match status" value="1"/>
</dbReference>
<name>A0A238Y1M1_9BACT</name>
<accession>A0A238Y1M1</accession>
<dbReference type="EMBL" id="FZNS01000004">
    <property type="protein sequence ID" value="SNR64189.1"/>
    <property type="molecule type" value="Genomic_DNA"/>
</dbReference>
<evidence type="ECO:0000256" key="1">
    <source>
        <dbReference type="SAM" id="SignalP"/>
    </source>
</evidence>
<dbReference type="Gene3D" id="2.50.20.10">
    <property type="entry name" value="Lipoprotein localisation LolA/LolB/LppX"/>
    <property type="match status" value="1"/>
</dbReference>